<keyword evidence="3" id="KW-1185">Reference proteome</keyword>
<dbReference type="EMBL" id="WWEO01000045">
    <property type="protein sequence ID" value="NCD71868.1"/>
    <property type="molecule type" value="Genomic_DNA"/>
</dbReference>
<evidence type="ECO:0000313" key="2">
    <source>
        <dbReference type="EMBL" id="NCD71868.1"/>
    </source>
</evidence>
<dbReference type="RefSeq" id="WP_166587844.1">
    <property type="nucleotide sequence ID" value="NZ_WWEO01000045.1"/>
</dbReference>
<feature type="region of interest" description="Disordered" evidence="1">
    <location>
        <begin position="1"/>
        <end position="60"/>
    </location>
</feature>
<dbReference type="AlphaFoldDB" id="A0A965ZIR3"/>
<reference evidence="2" key="1">
    <citation type="submission" date="2020-01" db="EMBL/GenBank/DDBJ databases">
        <authorList>
            <person name="Seo Y.L."/>
        </authorList>
    </citation>
    <scope>NUCLEOTIDE SEQUENCE</scope>
    <source>
        <strain evidence="2">R11</strain>
    </source>
</reference>
<evidence type="ECO:0000256" key="1">
    <source>
        <dbReference type="SAM" id="MobiDB-lite"/>
    </source>
</evidence>
<gene>
    <name evidence="2" type="ORF">GSY63_21070</name>
</gene>
<accession>A0A965ZIR3</accession>
<protein>
    <submittedName>
        <fullName evidence="2">Uncharacterized protein</fullName>
    </submittedName>
</protein>
<evidence type="ECO:0000313" key="3">
    <source>
        <dbReference type="Proteomes" id="UP000638732"/>
    </source>
</evidence>
<name>A0A965ZIR3_9SPHI</name>
<proteinExistence type="predicted"/>
<feature type="compositionally biased region" description="Basic and acidic residues" evidence="1">
    <location>
        <begin position="18"/>
        <end position="31"/>
    </location>
</feature>
<organism evidence="2 3">
    <name type="scientific">Mucilaginibacter agri</name>
    <dbReference type="NCBI Taxonomy" id="2695265"/>
    <lineage>
        <taxon>Bacteria</taxon>
        <taxon>Pseudomonadati</taxon>
        <taxon>Bacteroidota</taxon>
        <taxon>Sphingobacteriia</taxon>
        <taxon>Sphingobacteriales</taxon>
        <taxon>Sphingobacteriaceae</taxon>
        <taxon>Mucilaginibacter</taxon>
    </lineage>
</organism>
<reference evidence="2" key="2">
    <citation type="submission" date="2020-10" db="EMBL/GenBank/DDBJ databases">
        <title>Mucilaginibacter sp. nov., isolated from soil.</title>
        <authorList>
            <person name="Jeon C.O."/>
        </authorList>
    </citation>
    <scope>NUCLEOTIDE SEQUENCE</scope>
    <source>
        <strain evidence="2">R11</strain>
    </source>
</reference>
<comment type="caution">
    <text evidence="2">The sequence shown here is derived from an EMBL/GenBank/DDBJ whole genome shotgun (WGS) entry which is preliminary data.</text>
</comment>
<sequence length="60" mass="6804">MKEQHHVKGNASVQGEPTSDRNFNDMKEAKQQRGVSNGGGQTANQTWNRDSVHKPKRRML</sequence>
<dbReference type="Proteomes" id="UP000638732">
    <property type="component" value="Unassembled WGS sequence"/>
</dbReference>